<organism evidence="1">
    <name type="scientific">marine sediment metagenome</name>
    <dbReference type="NCBI Taxonomy" id="412755"/>
    <lineage>
        <taxon>unclassified sequences</taxon>
        <taxon>metagenomes</taxon>
        <taxon>ecological metagenomes</taxon>
    </lineage>
</organism>
<dbReference type="AlphaFoldDB" id="X0U1E3"/>
<reference evidence="1" key="1">
    <citation type="journal article" date="2014" name="Front. Microbiol.">
        <title>High frequency of phylogenetically diverse reductive dehalogenase-homologous genes in deep subseafloor sedimentary metagenomes.</title>
        <authorList>
            <person name="Kawai M."/>
            <person name="Futagami T."/>
            <person name="Toyoda A."/>
            <person name="Takaki Y."/>
            <person name="Nishi S."/>
            <person name="Hori S."/>
            <person name="Arai W."/>
            <person name="Tsubouchi T."/>
            <person name="Morono Y."/>
            <person name="Uchiyama I."/>
            <person name="Ito T."/>
            <person name="Fujiyama A."/>
            <person name="Inagaki F."/>
            <person name="Takami H."/>
        </authorList>
    </citation>
    <scope>NUCLEOTIDE SEQUENCE</scope>
    <source>
        <strain evidence="1">Expedition CK06-06</strain>
    </source>
</reference>
<name>X0U1E3_9ZZZZ</name>
<dbReference type="GO" id="GO:0006096">
    <property type="term" value="P:glycolytic process"/>
    <property type="evidence" value="ECO:0007669"/>
    <property type="project" value="UniProtKB-KW"/>
</dbReference>
<dbReference type="EMBL" id="BARS01011142">
    <property type="protein sequence ID" value="GAF99349.1"/>
    <property type="molecule type" value="Genomic_DNA"/>
</dbReference>
<evidence type="ECO:0000313" key="1">
    <source>
        <dbReference type="EMBL" id="GAF99349.1"/>
    </source>
</evidence>
<comment type="caution">
    <text evidence="1">The sequence shown here is derived from an EMBL/GenBank/DDBJ whole genome shotgun (WGS) entry which is preliminary data.</text>
</comment>
<feature type="non-terminal residue" evidence="1">
    <location>
        <position position="172"/>
    </location>
</feature>
<accession>X0U1E3</accession>
<dbReference type="InterPro" id="IPR017850">
    <property type="entry name" value="Alkaline_phosphatase_core_sf"/>
</dbReference>
<dbReference type="InterPro" id="IPR004456">
    <property type="entry name" value="Pglycerate_mutase_ApgM"/>
</dbReference>
<dbReference type="PANTHER" id="PTHR31209:SF0">
    <property type="entry name" value="METALLOENZYME DOMAIN-CONTAINING PROTEIN"/>
    <property type="match status" value="1"/>
</dbReference>
<dbReference type="GO" id="GO:0004619">
    <property type="term" value="F:phosphoglycerate mutase activity"/>
    <property type="evidence" value="ECO:0007669"/>
    <property type="project" value="UniProtKB-EC"/>
</dbReference>
<protein>
    <submittedName>
        <fullName evidence="1">Uncharacterized protein</fullName>
    </submittedName>
</protein>
<dbReference type="Pfam" id="PF10143">
    <property type="entry name" value="PhosphMutase"/>
    <property type="match status" value="1"/>
</dbReference>
<dbReference type="Gene3D" id="3.30.70.2130">
    <property type="entry name" value="Metalloenzyme domain"/>
    <property type="match status" value="1"/>
</dbReference>
<gene>
    <name evidence="1" type="ORF">S01H1_20377</name>
</gene>
<dbReference type="PANTHER" id="PTHR31209">
    <property type="entry name" value="COFACTOR-INDEPENDENT PHOSPHOGLYCERATE MUTASE"/>
    <property type="match status" value="1"/>
</dbReference>
<dbReference type="SUPFAM" id="SSF53649">
    <property type="entry name" value="Alkaline phosphatase-like"/>
    <property type="match status" value="1"/>
</dbReference>
<dbReference type="GO" id="GO:0046872">
    <property type="term" value="F:metal ion binding"/>
    <property type="evidence" value="ECO:0007669"/>
    <property type="project" value="InterPro"/>
</dbReference>
<dbReference type="InterPro" id="IPR042253">
    <property type="entry name" value="Pglycerate_mutase_ApgM_sf"/>
</dbReference>
<sequence length="172" mass="18351">MPFDYIPPLLRPSPSKIVLLVMDGLGGLPIEAGGPTELEAAQSPNMDRLAAEGMLGQVTPIRTGITPGSGPAHLALFGYDPLEFEIGRGVLESVGVGLQVGLGDVAARGNFCTLDERGNITDRRAARIPSEEAIPLVDLLKRVTVPGVKTEVRHVKEYRFAVVMRGDDLNPD</sequence>
<proteinExistence type="predicted"/>